<accession>A0ABD2IUG7</accession>
<keyword evidence="3" id="KW-1185">Reference proteome</keyword>
<evidence type="ECO:0000313" key="2">
    <source>
        <dbReference type="EMBL" id="KAL3081250.1"/>
    </source>
</evidence>
<dbReference type="Proteomes" id="UP001620645">
    <property type="component" value="Unassembled WGS sequence"/>
</dbReference>
<sequence>MSVSACWNFGCAGLGGGAITADIRSVSTESTSSNSANSSKVPISWCRPLCGYSRRLPFSNGKMRRNGGKAINAAANGGQRPPVNRIQLLTATNGQKQRHGKRGQQTMKSYGDGRRRAGKADPN</sequence>
<gene>
    <name evidence="2" type="ORF">niasHS_012354</name>
</gene>
<comment type="caution">
    <text evidence="2">The sequence shown here is derived from an EMBL/GenBank/DDBJ whole genome shotgun (WGS) entry which is preliminary data.</text>
</comment>
<evidence type="ECO:0000313" key="3">
    <source>
        <dbReference type="Proteomes" id="UP001620645"/>
    </source>
</evidence>
<organism evidence="2 3">
    <name type="scientific">Heterodera schachtii</name>
    <name type="common">Sugarbeet cyst nematode worm</name>
    <name type="synonym">Tylenchus schachtii</name>
    <dbReference type="NCBI Taxonomy" id="97005"/>
    <lineage>
        <taxon>Eukaryota</taxon>
        <taxon>Metazoa</taxon>
        <taxon>Ecdysozoa</taxon>
        <taxon>Nematoda</taxon>
        <taxon>Chromadorea</taxon>
        <taxon>Rhabditida</taxon>
        <taxon>Tylenchina</taxon>
        <taxon>Tylenchomorpha</taxon>
        <taxon>Tylenchoidea</taxon>
        <taxon>Heteroderidae</taxon>
        <taxon>Heteroderinae</taxon>
        <taxon>Heterodera</taxon>
    </lineage>
</organism>
<proteinExistence type="predicted"/>
<protein>
    <submittedName>
        <fullName evidence="2">Uncharacterized protein</fullName>
    </submittedName>
</protein>
<feature type="region of interest" description="Disordered" evidence="1">
    <location>
        <begin position="91"/>
        <end position="123"/>
    </location>
</feature>
<dbReference type="AlphaFoldDB" id="A0ABD2IUG7"/>
<name>A0ABD2IUG7_HETSC</name>
<feature type="compositionally biased region" description="Basic and acidic residues" evidence="1">
    <location>
        <begin position="111"/>
        <end position="123"/>
    </location>
</feature>
<evidence type="ECO:0000256" key="1">
    <source>
        <dbReference type="SAM" id="MobiDB-lite"/>
    </source>
</evidence>
<dbReference type="EMBL" id="JBICCN010000274">
    <property type="protein sequence ID" value="KAL3081250.1"/>
    <property type="molecule type" value="Genomic_DNA"/>
</dbReference>
<reference evidence="2 3" key="1">
    <citation type="submission" date="2024-10" db="EMBL/GenBank/DDBJ databases">
        <authorList>
            <person name="Kim D."/>
        </authorList>
    </citation>
    <scope>NUCLEOTIDE SEQUENCE [LARGE SCALE GENOMIC DNA]</scope>
    <source>
        <strain evidence="2">Taebaek</strain>
    </source>
</reference>